<comment type="caution">
    <text evidence="2">The sequence shown here is derived from an EMBL/GenBank/DDBJ whole genome shotgun (WGS) entry which is preliminary data.</text>
</comment>
<sequence>MSRPTIGRESVAVSRLEAAPLGPPPPVAGGRLGPLQRPRSPSDPKQIRRGRPDRAQAAITWVGSLFAPAAARGPDAAMTARKRAPPQAPASA</sequence>
<proteinExistence type="predicted"/>
<reference evidence="2 3" key="1">
    <citation type="submission" date="2018-08" db="EMBL/GenBank/DDBJ databases">
        <title>Genomic investigation of the strawberry pathogen Phytophthora fragariae indicates pathogenicity is determined by transcriptional variation in three key races.</title>
        <authorList>
            <person name="Adams T.M."/>
            <person name="Armitage A.D."/>
            <person name="Sobczyk M.K."/>
            <person name="Bates H.J."/>
            <person name="Dunwell J.M."/>
            <person name="Nellist C.F."/>
            <person name="Harrison R.J."/>
        </authorList>
    </citation>
    <scope>NUCLEOTIDE SEQUENCE [LARGE SCALE GENOMIC DNA]</scope>
    <source>
        <strain evidence="2 3">SCRP333</strain>
    </source>
</reference>
<organism evidence="2 3">
    <name type="scientific">Phytophthora rubi</name>
    <dbReference type="NCBI Taxonomy" id="129364"/>
    <lineage>
        <taxon>Eukaryota</taxon>
        <taxon>Sar</taxon>
        <taxon>Stramenopiles</taxon>
        <taxon>Oomycota</taxon>
        <taxon>Peronosporomycetes</taxon>
        <taxon>Peronosporales</taxon>
        <taxon>Peronosporaceae</taxon>
        <taxon>Phytophthora</taxon>
    </lineage>
</organism>
<evidence type="ECO:0000313" key="3">
    <source>
        <dbReference type="Proteomes" id="UP000434957"/>
    </source>
</evidence>
<evidence type="ECO:0000256" key="1">
    <source>
        <dbReference type="SAM" id="MobiDB-lite"/>
    </source>
</evidence>
<feature type="region of interest" description="Disordered" evidence="1">
    <location>
        <begin position="15"/>
        <end position="55"/>
    </location>
</feature>
<keyword evidence="3" id="KW-1185">Reference proteome</keyword>
<name>A0A6A4F2I1_9STRA</name>
<dbReference type="AlphaFoldDB" id="A0A6A4F2I1"/>
<accession>A0A6A4F2I1</accession>
<feature type="compositionally biased region" description="Basic and acidic residues" evidence="1">
    <location>
        <begin position="40"/>
        <end position="54"/>
    </location>
</feature>
<gene>
    <name evidence="2" type="ORF">PR003_g15018</name>
</gene>
<protein>
    <submittedName>
        <fullName evidence="2">Uncharacterized protein</fullName>
    </submittedName>
</protein>
<dbReference type="Proteomes" id="UP000434957">
    <property type="component" value="Unassembled WGS sequence"/>
</dbReference>
<feature type="region of interest" description="Disordered" evidence="1">
    <location>
        <begin position="71"/>
        <end position="92"/>
    </location>
</feature>
<evidence type="ECO:0000313" key="2">
    <source>
        <dbReference type="EMBL" id="KAE9331433.1"/>
    </source>
</evidence>
<dbReference type="EMBL" id="QXFT01001018">
    <property type="protein sequence ID" value="KAE9331433.1"/>
    <property type="molecule type" value="Genomic_DNA"/>
</dbReference>